<feature type="domain" description="F-box" evidence="4">
    <location>
        <begin position="1"/>
        <end position="59"/>
    </location>
</feature>
<accession>A0A5N5X089</accession>
<evidence type="ECO:0000259" key="4">
    <source>
        <dbReference type="PROSITE" id="PS50181"/>
    </source>
</evidence>
<dbReference type="PROSITE" id="PS50181">
    <property type="entry name" value="FBOX"/>
    <property type="match status" value="1"/>
</dbReference>
<feature type="repeat" description="ANK" evidence="3">
    <location>
        <begin position="732"/>
        <end position="756"/>
    </location>
</feature>
<keyword evidence="1" id="KW-0677">Repeat</keyword>
<organism evidence="5 6">
    <name type="scientific">Aspergillus leporis</name>
    <dbReference type="NCBI Taxonomy" id="41062"/>
    <lineage>
        <taxon>Eukaryota</taxon>
        <taxon>Fungi</taxon>
        <taxon>Dikarya</taxon>
        <taxon>Ascomycota</taxon>
        <taxon>Pezizomycotina</taxon>
        <taxon>Eurotiomycetes</taxon>
        <taxon>Eurotiomycetidae</taxon>
        <taxon>Eurotiales</taxon>
        <taxon>Aspergillaceae</taxon>
        <taxon>Aspergillus</taxon>
        <taxon>Aspergillus subgen. Circumdati</taxon>
    </lineage>
</organism>
<name>A0A5N5X089_9EURO</name>
<dbReference type="SUPFAM" id="SSF81383">
    <property type="entry name" value="F-box domain"/>
    <property type="match status" value="1"/>
</dbReference>
<dbReference type="OrthoDB" id="20872at2759"/>
<dbReference type="AlphaFoldDB" id="A0A5N5X089"/>
<evidence type="ECO:0000256" key="2">
    <source>
        <dbReference type="ARBA" id="ARBA00023043"/>
    </source>
</evidence>
<dbReference type="Pfam" id="PF13637">
    <property type="entry name" value="Ank_4"/>
    <property type="match status" value="1"/>
</dbReference>
<dbReference type="SMART" id="SM00248">
    <property type="entry name" value="ANK"/>
    <property type="match status" value="14"/>
</dbReference>
<evidence type="ECO:0000313" key="6">
    <source>
        <dbReference type="Proteomes" id="UP000326565"/>
    </source>
</evidence>
<dbReference type="PANTHER" id="PTHR24198:SF165">
    <property type="entry name" value="ANKYRIN REPEAT-CONTAINING PROTEIN-RELATED"/>
    <property type="match status" value="1"/>
</dbReference>
<feature type="repeat" description="ANK" evidence="3">
    <location>
        <begin position="665"/>
        <end position="697"/>
    </location>
</feature>
<feature type="repeat" description="ANK" evidence="3">
    <location>
        <begin position="494"/>
        <end position="527"/>
    </location>
</feature>
<dbReference type="InterPro" id="IPR036047">
    <property type="entry name" value="F-box-like_dom_sf"/>
</dbReference>
<dbReference type="Pfam" id="PF12796">
    <property type="entry name" value="Ank_2"/>
    <property type="match status" value="5"/>
</dbReference>
<dbReference type="EMBL" id="ML732213">
    <property type="protein sequence ID" value="KAB8074206.1"/>
    <property type="molecule type" value="Genomic_DNA"/>
</dbReference>
<proteinExistence type="predicted"/>
<dbReference type="Gene3D" id="1.25.40.20">
    <property type="entry name" value="Ankyrin repeat-containing domain"/>
    <property type="match status" value="6"/>
</dbReference>
<dbReference type="InterPro" id="IPR002110">
    <property type="entry name" value="Ankyrin_rpt"/>
</dbReference>
<feature type="repeat" description="ANK" evidence="3">
    <location>
        <begin position="426"/>
        <end position="448"/>
    </location>
</feature>
<dbReference type="InterPro" id="IPR036770">
    <property type="entry name" value="Ankyrin_rpt-contain_sf"/>
</dbReference>
<dbReference type="InterPro" id="IPR001810">
    <property type="entry name" value="F-box_dom"/>
</dbReference>
<dbReference type="SUPFAM" id="SSF48403">
    <property type="entry name" value="Ankyrin repeat"/>
    <property type="match status" value="2"/>
</dbReference>
<evidence type="ECO:0000313" key="5">
    <source>
        <dbReference type="EMBL" id="KAB8074206.1"/>
    </source>
</evidence>
<keyword evidence="2 3" id="KW-0040">ANK repeat</keyword>
<evidence type="ECO:0000256" key="1">
    <source>
        <dbReference type="ARBA" id="ARBA00022737"/>
    </source>
</evidence>
<dbReference type="PROSITE" id="PS50297">
    <property type="entry name" value="ANK_REP_REGION"/>
    <property type="match status" value="2"/>
</dbReference>
<reference evidence="5 6" key="1">
    <citation type="submission" date="2019-04" db="EMBL/GenBank/DDBJ databases">
        <title>Friends and foes A comparative genomics study of 23 Aspergillus species from section Flavi.</title>
        <authorList>
            <consortium name="DOE Joint Genome Institute"/>
            <person name="Kjaerbolling I."/>
            <person name="Vesth T."/>
            <person name="Frisvad J.C."/>
            <person name="Nybo J.L."/>
            <person name="Theobald S."/>
            <person name="Kildgaard S."/>
            <person name="Isbrandt T."/>
            <person name="Kuo A."/>
            <person name="Sato A."/>
            <person name="Lyhne E.K."/>
            <person name="Kogle M.E."/>
            <person name="Wiebenga A."/>
            <person name="Kun R.S."/>
            <person name="Lubbers R.J."/>
            <person name="Makela M.R."/>
            <person name="Barry K."/>
            <person name="Chovatia M."/>
            <person name="Clum A."/>
            <person name="Daum C."/>
            <person name="Haridas S."/>
            <person name="He G."/>
            <person name="LaButti K."/>
            <person name="Lipzen A."/>
            <person name="Mondo S."/>
            <person name="Riley R."/>
            <person name="Salamov A."/>
            <person name="Simmons B.A."/>
            <person name="Magnuson J.K."/>
            <person name="Henrissat B."/>
            <person name="Mortensen U.H."/>
            <person name="Larsen T.O."/>
            <person name="Devries R.P."/>
            <person name="Grigoriev I.V."/>
            <person name="Machida M."/>
            <person name="Baker S.E."/>
            <person name="Andersen M.R."/>
        </authorList>
    </citation>
    <scope>NUCLEOTIDE SEQUENCE [LARGE SCALE GENOMIC DNA]</scope>
    <source>
        <strain evidence="5 6">CBS 151.66</strain>
    </source>
</reference>
<dbReference type="PROSITE" id="PS50088">
    <property type="entry name" value="ANK_REPEAT"/>
    <property type="match status" value="4"/>
</dbReference>
<dbReference type="Proteomes" id="UP000326565">
    <property type="component" value="Unassembled WGS sequence"/>
</dbReference>
<gene>
    <name evidence="5" type="ORF">BDV29DRAFT_156812</name>
</gene>
<sequence length="802" mass="88616">MGLQEFSVETIVTILGFLDVGDILNLRYVCRYVDRVILRNVLYLGLVSEHMNDRLWSRLVFEEITHDVSSHDNIARIVSRLRSLSTGECCAENCRKAISTALVCYKGRAWVKDNIKRAMRWAETWDDAAIMVVGAWLGLKDVVEMLLKRGVRNKCHDYLGSAMYAAAFNDDETLLRLLIEDDVNIWREEGAYGDVLQLAAYRGSENVAGTLIAAKVGRGLIKPFGYGPYGSPLGAAAAAGHGAIVRMCLRGQMSARRLGPFLRSPLFYAARSGRADAARILLDSGILRPNLNDEFHATPLTVAVEAGHEDVVSLLLSSDKINADCPSVRGDKPTPLQIACHKGYTNIVRMLLRRRDVDVNGRGNGDPPILAAAMNGHEEIVKLLLTKWRSHYDQQFLPLFASRGLIDMVKLVLDSHIINPNVHDSVHRTALHYAVLKGHEDIVRLLLQQSETCLNYEDDENRTPLIMAIERKDIRLCRILLSDMRISVGKSNYWRMTPLHVACQHGVIAAVEALLARQDVDVNAKDAKYSCPLSYAISSGNRQTMKLLFSHPHLDPGQCDNSSNAPLYLATKSANWFAAHLLMEQYRMHANSWCGEYLATPLMIAAARGDTQFLSMFLKKDTTNVNLQNSIGCSALGVAASHAQAEAVRMLLEHPEIDVNQRSADGTTVFLMAARGGQMGNMLRLLEKGADPALPNDNGEAPIYTTAEHGHYDAVLLLLAQVNVNPDHATHQGETPLSAAARNGHVAVVRLLLEQGGVEFDPRRRRAKTLLSAITNTEVIQLLVEAGDRCLGVETQPTVPIW</sequence>
<evidence type="ECO:0000256" key="3">
    <source>
        <dbReference type="PROSITE-ProRule" id="PRU00023"/>
    </source>
</evidence>
<dbReference type="PANTHER" id="PTHR24198">
    <property type="entry name" value="ANKYRIN REPEAT AND PROTEIN KINASE DOMAIN-CONTAINING PROTEIN"/>
    <property type="match status" value="1"/>
</dbReference>
<keyword evidence="6" id="KW-1185">Reference proteome</keyword>
<protein>
    <submittedName>
        <fullName evidence="5">Ankyrin repeat-containing domain protein</fullName>
    </submittedName>
</protein>